<accession>A0A9X1XIR5</accession>
<evidence type="ECO:0008006" key="4">
    <source>
        <dbReference type="Google" id="ProtNLM"/>
    </source>
</evidence>
<gene>
    <name evidence="2" type="ORF">KP803_12020</name>
</gene>
<organism evidence="2 3">
    <name type="scientific">Vibrio amylolyticus</name>
    <dbReference type="NCBI Taxonomy" id="2847292"/>
    <lineage>
        <taxon>Bacteria</taxon>
        <taxon>Pseudomonadati</taxon>
        <taxon>Pseudomonadota</taxon>
        <taxon>Gammaproteobacteria</taxon>
        <taxon>Vibrionales</taxon>
        <taxon>Vibrionaceae</taxon>
        <taxon>Vibrio</taxon>
    </lineage>
</organism>
<dbReference type="RefSeq" id="WP_248009083.1">
    <property type="nucleotide sequence ID" value="NZ_JAJHVV010000007.1"/>
</dbReference>
<name>A0A9X1XIR5_9VIBR</name>
<dbReference type="AlphaFoldDB" id="A0A9X1XIR5"/>
<proteinExistence type="predicted"/>
<protein>
    <recommendedName>
        <fullName evidence="4">Sel1 repeat family protein</fullName>
    </recommendedName>
</protein>
<evidence type="ECO:0000313" key="2">
    <source>
        <dbReference type="EMBL" id="MCK6263997.1"/>
    </source>
</evidence>
<sequence>MNIKHAFKLTALTLLISGQAVMATNVIAAPSEAVISQYNLAAEGDEGKVDVVYEQLSQQIKSEGADALSMVYLGSTQTLMGRDAFMPWNKMKYTEQGLATISKGLSLLDANSIDQQVYRQGLPESVLAKAIAASTFTSLPDMFNHFERGYDIYLDLLEDETFNAQSYEATSWIYIYAIKASLRAGDVNQANLWLAEMQSQNAHHPMTLQAEALINQAA</sequence>
<evidence type="ECO:0000256" key="1">
    <source>
        <dbReference type="SAM" id="SignalP"/>
    </source>
</evidence>
<keyword evidence="3" id="KW-1185">Reference proteome</keyword>
<reference evidence="2" key="1">
    <citation type="submission" date="2021-11" db="EMBL/GenBank/DDBJ databases">
        <title>Vibrio ZSDE26 sp. nov. and Vibrio ZSDZ34 sp. nov., isolated from coastal seawater in Qingdao.</title>
        <authorList>
            <person name="Zhang P."/>
        </authorList>
    </citation>
    <scope>NUCLEOTIDE SEQUENCE</scope>
    <source>
        <strain evidence="2">ZSDE26</strain>
    </source>
</reference>
<comment type="caution">
    <text evidence="2">The sequence shown here is derived from an EMBL/GenBank/DDBJ whole genome shotgun (WGS) entry which is preliminary data.</text>
</comment>
<feature type="chain" id="PRO_5040922922" description="Sel1 repeat family protein" evidence="1">
    <location>
        <begin position="24"/>
        <end position="218"/>
    </location>
</feature>
<dbReference type="EMBL" id="JAJHVV010000007">
    <property type="protein sequence ID" value="MCK6263997.1"/>
    <property type="molecule type" value="Genomic_DNA"/>
</dbReference>
<evidence type="ECO:0000313" key="3">
    <source>
        <dbReference type="Proteomes" id="UP001139559"/>
    </source>
</evidence>
<dbReference type="Proteomes" id="UP001139559">
    <property type="component" value="Unassembled WGS sequence"/>
</dbReference>
<keyword evidence="1" id="KW-0732">Signal</keyword>
<feature type="signal peptide" evidence="1">
    <location>
        <begin position="1"/>
        <end position="23"/>
    </location>
</feature>